<name>A0ABY6GHS0_9PROT</name>
<dbReference type="RefSeq" id="WP_319806649.1">
    <property type="nucleotide sequence ID" value="NZ_CP107052.1"/>
</dbReference>
<dbReference type="PANTHER" id="PTHR43549:SF3">
    <property type="entry name" value="MULTIDRUG RESISTANCE PROTEIN YPNP-RELATED"/>
    <property type="match status" value="1"/>
</dbReference>
<evidence type="ECO:0000256" key="7">
    <source>
        <dbReference type="SAM" id="Phobius"/>
    </source>
</evidence>
<feature type="transmembrane region" description="Helical" evidence="7">
    <location>
        <begin position="51"/>
        <end position="76"/>
    </location>
</feature>
<comment type="subcellular location">
    <subcellularLocation>
        <location evidence="1">Cell inner membrane</location>
        <topology evidence="1">Multi-pass membrane protein</topology>
    </subcellularLocation>
</comment>
<evidence type="ECO:0000313" key="9">
    <source>
        <dbReference type="Proteomes" id="UP001163831"/>
    </source>
</evidence>
<feature type="transmembrane region" description="Helical" evidence="7">
    <location>
        <begin position="129"/>
        <end position="151"/>
    </location>
</feature>
<keyword evidence="2" id="KW-0813">Transport</keyword>
<feature type="transmembrane region" description="Helical" evidence="7">
    <location>
        <begin position="312"/>
        <end position="332"/>
    </location>
</feature>
<keyword evidence="5 7" id="KW-1133">Transmembrane helix</keyword>
<feature type="transmembrane region" description="Helical" evidence="7">
    <location>
        <begin position="171"/>
        <end position="192"/>
    </location>
</feature>
<keyword evidence="9" id="KW-1185">Reference proteome</keyword>
<evidence type="ECO:0000256" key="2">
    <source>
        <dbReference type="ARBA" id="ARBA00022448"/>
    </source>
</evidence>
<evidence type="ECO:0000313" key="8">
    <source>
        <dbReference type="EMBL" id="UYH51056.1"/>
    </source>
</evidence>
<dbReference type="PIRSF" id="PIRSF006603">
    <property type="entry name" value="DinF"/>
    <property type="match status" value="1"/>
</dbReference>
<protein>
    <submittedName>
        <fullName evidence="8">MATE family efflux transporter</fullName>
    </submittedName>
</protein>
<keyword evidence="3" id="KW-1003">Cell membrane</keyword>
<dbReference type="Proteomes" id="UP001163831">
    <property type="component" value="Chromosome"/>
</dbReference>
<feature type="transmembrane region" description="Helical" evidence="7">
    <location>
        <begin position="353"/>
        <end position="377"/>
    </location>
</feature>
<dbReference type="InterPro" id="IPR002528">
    <property type="entry name" value="MATE_fam"/>
</dbReference>
<feature type="transmembrane region" description="Helical" evidence="7">
    <location>
        <begin position="447"/>
        <end position="469"/>
    </location>
</feature>
<sequence>MAVLTSMIFSPKKRFGRQADAADVSSEQAPVIDPQETNPARFTHGDIRRHVFVMASTGAIGLMAVFAVDLLNFYYISHLHDPNLTAAIGFAGSISYIQIALSIGMTIGLGATIGRLLGAGRLVRARYYASCFIAFMFCISAALGVVTLIFAYDLLSALGARGEVLRQATTYLQLTSFGLPLVCLGMAQSALLRTTGDARRSMQVSLIGAVVSALLDLILIFGFNLALVGAAISTIISRFAVVTAAYLSLRRHRILTWPRMEFFSASLKEVGAVALPAVATNIATPFGGVFVTHAMARFGAEAISGQTTIDRIIPVAFAFVFALTGSVGPIVSQNYGAQYYHRVRETLVASLKMTLICVIITWITLYVFQCEIVTIFAPKGVALDIVHLFCDYLVASYFFLGLLFVSNTIFNNLSRPLFSTGFNWGRATLGTIPLVWIGAHWGPFGILYGQAVGMIIFGSVAVLTAFWVVNHLDQATPQKTLK</sequence>
<dbReference type="PANTHER" id="PTHR43549">
    <property type="entry name" value="MULTIDRUG RESISTANCE PROTEIN YPNP-RELATED"/>
    <property type="match status" value="1"/>
</dbReference>
<evidence type="ECO:0000256" key="5">
    <source>
        <dbReference type="ARBA" id="ARBA00022989"/>
    </source>
</evidence>
<evidence type="ECO:0000256" key="4">
    <source>
        <dbReference type="ARBA" id="ARBA00022692"/>
    </source>
</evidence>
<feature type="transmembrane region" description="Helical" evidence="7">
    <location>
        <begin position="96"/>
        <end position="117"/>
    </location>
</feature>
<evidence type="ECO:0000256" key="6">
    <source>
        <dbReference type="ARBA" id="ARBA00023136"/>
    </source>
</evidence>
<dbReference type="InterPro" id="IPR048279">
    <property type="entry name" value="MdtK-like"/>
</dbReference>
<feature type="transmembrane region" description="Helical" evidence="7">
    <location>
        <begin position="204"/>
        <end position="223"/>
    </location>
</feature>
<evidence type="ECO:0000256" key="3">
    <source>
        <dbReference type="ARBA" id="ARBA00022475"/>
    </source>
</evidence>
<accession>A0ABY6GHS0</accession>
<feature type="transmembrane region" description="Helical" evidence="7">
    <location>
        <begin position="392"/>
        <end position="410"/>
    </location>
</feature>
<feature type="transmembrane region" description="Helical" evidence="7">
    <location>
        <begin position="229"/>
        <end position="249"/>
    </location>
</feature>
<feature type="transmembrane region" description="Helical" evidence="7">
    <location>
        <begin position="422"/>
        <end position="441"/>
    </location>
</feature>
<reference evidence="8" key="1">
    <citation type="submission" date="2022-10" db="EMBL/GenBank/DDBJ databases">
        <title>Candidatus Kirkpatrella diaphorinas gen. nov., sp. nov., an uncultured endosymbiont identified in a population of Diaphorina citri from Hawaii.</title>
        <authorList>
            <person name="Henry E.M."/>
            <person name="Carlson C.R."/>
            <person name="Kuo Y.-W."/>
        </authorList>
    </citation>
    <scope>NUCLEOTIDE SEQUENCE</scope>
    <source>
        <strain evidence="8">CADCRV1</strain>
    </source>
</reference>
<proteinExistence type="predicted"/>
<keyword evidence="4 7" id="KW-0812">Transmembrane</keyword>
<keyword evidence="6 7" id="KW-0472">Membrane</keyword>
<feature type="transmembrane region" description="Helical" evidence="7">
    <location>
        <begin position="270"/>
        <end position="292"/>
    </location>
</feature>
<dbReference type="Pfam" id="PF01554">
    <property type="entry name" value="MatE"/>
    <property type="match status" value="2"/>
</dbReference>
<gene>
    <name evidence="8" type="ORF">N5W20_08175</name>
</gene>
<organism evidence="8 9">
    <name type="scientific">Candidatus Kirkpatrickella diaphorinae</name>
    <dbReference type="NCBI Taxonomy" id="2984322"/>
    <lineage>
        <taxon>Bacteria</taxon>
        <taxon>Pseudomonadati</taxon>
        <taxon>Pseudomonadota</taxon>
        <taxon>Alphaproteobacteria</taxon>
        <taxon>Acetobacterales</taxon>
        <taxon>Acetobacteraceae</taxon>
        <taxon>Candidatus Kirkpatrickella</taxon>
    </lineage>
</organism>
<dbReference type="InterPro" id="IPR052031">
    <property type="entry name" value="Membrane_Transporter-Flippase"/>
</dbReference>
<evidence type="ECO:0000256" key="1">
    <source>
        <dbReference type="ARBA" id="ARBA00004429"/>
    </source>
</evidence>
<dbReference type="EMBL" id="CP107052">
    <property type="protein sequence ID" value="UYH51056.1"/>
    <property type="molecule type" value="Genomic_DNA"/>
</dbReference>